<dbReference type="Proteomes" id="UP001055811">
    <property type="component" value="Linkage Group LG04"/>
</dbReference>
<reference evidence="2" key="1">
    <citation type="journal article" date="2022" name="Mol. Ecol. Resour.">
        <title>The genomes of chicory, endive, great burdock and yacon provide insights into Asteraceae palaeo-polyploidization history and plant inulin production.</title>
        <authorList>
            <person name="Fan W."/>
            <person name="Wang S."/>
            <person name="Wang H."/>
            <person name="Wang A."/>
            <person name="Jiang F."/>
            <person name="Liu H."/>
            <person name="Zhao H."/>
            <person name="Xu D."/>
            <person name="Zhang Y."/>
        </authorList>
    </citation>
    <scope>NUCLEOTIDE SEQUENCE [LARGE SCALE GENOMIC DNA]</scope>
    <source>
        <strain evidence="2">cv. Punajuju</strain>
    </source>
</reference>
<evidence type="ECO:0000313" key="2">
    <source>
        <dbReference type="Proteomes" id="UP001055811"/>
    </source>
</evidence>
<keyword evidence="2" id="KW-1185">Reference proteome</keyword>
<sequence>MSSSTTPLSRWRTKVKRMKTADWIDFFLPCSRWIRTYNWRENLQPDVIAGVTVGVMHACSSDASSMSYAKLAGLQSIYGLYTGLVPVFVYSIFGSSRQLAVGPVALVSTELAILLSPMVGILECTMGLLRLGWLIRFISHSVISGFTTSSAFVIGLSQAKYYLGYDVSRRENKEEFAVSESRWEIYLKDLIPPFSIPKEFGQFNSSTKRVVSRIRLKRHSDSYSEPEQRSTFDSSKIGIDRTDSYSSLPPTCAKFKQCTSEISPDKNSKFLERLGTRRKEDLSTSEMESGERDKDSDPQLEPLLSRKSH</sequence>
<reference evidence="1 2" key="2">
    <citation type="journal article" date="2022" name="Mol. Ecol. Resour.">
        <title>The genomes of chicory, endive, great burdock and yacon provide insights into Asteraceae paleo-polyploidization history and plant inulin production.</title>
        <authorList>
            <person name="Fan W."/>
            <person name="Wang S."/>
            <person name="Wang H."/>
            <person name="Wang A."/>
            <person name="Jiang F."/>
            <person name="Liu H."/>
            <person name="Zhao H."/>
            <person name="Xu D."/>
            <person name="Zhang Y."/>
        </authorList>
    </citation>
    <scope>NUCLEOTIDE SEQUENCE [LARGE SCALE GENOMIC DNA]</scope>
    <source>
        <strain evidence="2">cv. Punajuju</strain>
        <tissue evidence="1">Leaves</tissue>
    </source>
</reference>
<protein>
    <submittedName>
        <fullName evidence="1">Uncharacterized protein</fullName>
    </submittedName>
</protein>
<evidence type="ECO:0000313" key="1">
    <source>
        <dbReference type="EMBL" id="KAI3751395.1"/>
    </source>
</evidence>
<organism evidence="1 2">
    <name type="scientific">Cichorium intybus</name>
    <name type="common">Chicory</name>
    <dbReference type="NCBI Taxonomy" id="13427"/>
    <lineage>
        <taxon>Eukaryota</taxon>
        <taxon>Viridiplantae</taxon>
        <taxon>Streptophyta</taxon>
        <taxon>Embryophyta</taxon>
        <taxon>Tracheophyta</taxon>
        <taxon>Spermatophyta</taxon>
        <taxon>Magnoliopsida</taxon>
        <taxon>eudicotyledons</taxon>
        <taxon>Gunneridae</taxon>
        <taxon>Pentapetalae</taxon>
        <taxon>asterids</taxon>
        <taxon>campanulids</taxon>
        <taxon>Asterales</taxon>
        <taxon>Asteraceae</taxon>
        <taxon>Cichorioideae</taxon>
        <taxon>Cichorieae</taxon>
        <taxon>Cichoriinae</taxon>
        <taxon>Cichorium</taxon>
    </lineage>
</organism>
<proteinExistence type="predicted"/>
<name>A0ACB9DXW0_CICIN</name>
<dbReference type="EMBL" id="CM042012">
    <property type="protein sequence ID" value="KAI3751395.1"/>
    <property type="molecule type" value="Genomic_DNA"/>
</dbReference>
<comment type="caution">
    <text evidence="1">The sequence shown here is derived from an EMBL/GenBank/DDBJ whole genome shotgun (WGS) entry which is preliminary data.</text>
</comment>
<accession>A0ACB9DXW0</accession>
<gene>
    <name evidence="1" type="ORF">L2E82_22481</name>
</gene>